<keyword evidence="1" id="KW-0472">Membrane</keyword>
<dbReference type="Proteomes" id="UP000294998">
    <property type="component" value="Unassembled WGS sequence"/>
</dbReference>
<proteinExistence type="predicted"/>
<organism evidence="2 3">
    <name type="scientific">Haemophilus haemolyticus</name>
    <dbReference type="NCBI Taxonomy" id="726"/>
    <lineage>
        <taxon>Bacteria</taxon>
        <taxon>Pseudomonadati</taxon>
        <taxon>Pseudomonadota</taxon>
        <taxon>Gammaproteobacteria</taxon>
        <taxon>Pasteurellales</taxon>
        <taxon>Pasteurellaceae</taxon>
        <taxon>Haemophilus</taxon>
    </lineage>
</organism>
<protein>
    <submittedName>
        <fullName evidence="2">Uncharacterized protein</fullName>
    </submittedName>
</protein>
<gene>
    <name evidence="2" type="ORF">EGH31_1761</name>
</gene>
<keyword evidence="1" id="KW-0812">Transmembrane</keyword>
<dbReference type="AlphaFoldDB" id="A0AAQ1YL27"/>
<evidence type="ECO:0000313" key="2">
    <source>
        <dbReference type="EMBL" id="TDN40729.1"/>
    </source>
</evidence>
<reference evidence="2 3" key="1">
    <citation type="submission" date="2018-12" db="EMBL/GenBank/DDBJ databases">
        <authorList>
            <person name="Fluit A.C."/>
        </authorList>
    </citation>
    <scope>NUCLEOTIDE SEQUENCE [LARGE SCALE GENOMIC DNA]</scope>
    <source>
        <strain evidence="2 3">16-549009</strain>
    </source>
</reference>
<accession>A0AAQ1YL27</accession>
<feature type="transmembrane region" description="Helical" evidence="1">
    <location>
        <begin position="18"/>
        <end position="40"/>
    </location>
</feature>
<comment type="caution">
    <text evidence="2">The sequence shown here is derived from an EMBL/GenBank/DDBJ whole genome shotgun (WGS) entry which is preliminary data.</text>
</comment>
<name>A0AAQ1YL27_HAEHA</name>
<evidence type="ECO:0000256" key="1">
    <source>
        <dbReference type="SAM" id="Phobius"/>
    </source>
</evidence>
<evidence type="ECO:0000313" key="3">
    <source>
        <dbReference type="Proteomes" id="UP000294998"/>
    </source>
</evidence>
<dbReference type="EMBL" id="RWKG01000044">
    <property type="protein sequence ID" value="TDN40729.1"/>
    <property type="molecule type" value="Genomic_DNA"/>
</dbReference>
<sequence length="52" mass="5865">MRIGQLAQLNEVAYGSDFLYTTSGLYGFFCLKFILINNLFNSFFSSSDSLIP</sequence>
<keyword evidence="1" id="KW-1133">Transmembrane helix</keyword>